<reference evidence="3" key="1">
    <citation type="journal article" date="2019" name="Int. J. Syst. Evol. Microbiol.">
        <title>The Global Catalogue of Microorganisms (GCM) 10K type strain sequencing project: providing services to taxonomists for standard genome sequencing and annotation.</title>
        <authorList>
            <consortium name="The Broad Institute Genomics Platform"/>
            <consortium name="The Broad Institute Genome Sequencing Center for Infectious Disease"/>
            <person name="Wu L."/>
            <person name="Ma J."/>
        </authorList>
    </citation>
    <scope>NUCLEOTIDE SEQUENCE [LARGE SCALE GENOMIC DNA]</scope>
    <source>
        <strain evidence="3">CGMCC 4.7093</strain>
    </source>
</reference>
<accession>A0ABV9YJ64</accession>
<evidence type="ECO:0000313" key="2">
    <source>
        <dbReference type="EMBL" id="MFC5061747.1"/>
    </source>
</evidence>
<dbReference type="EMBL" id="JBHSIV010000005">
    <property type="protein sequence ID" value="MFC5061747.1"/>
    <property type="molecule type" value="Genomic_DNA"/>
</dbReference>
<keyword evidence="1" id="KW-0472">Membrane</keyword>
<protein>
    <submittedName>
        <fullName evidence="2">Uncharacterized protein</fullName>
    </submittedName>
</protein>
<sequence>MLVQRVVELVEATSFPGLDRAQILAALVAVLGAAGLVSVRDFPLGGRHRLALLVAEPLPWGRSAVGVELAWPGPTDALLGRLSRDAEHPAVDALVVVGTSTGHRWVPRQIAGVPVHPATIHLAPDASLPG</sequence>
<evidence type="ECO:0000313" key="3">
    <source>
        <dbReference type="Proteomes" id="UP001595947"/>
    </source>
</evidence>
<comment type="caution">
    <text evidence="2">The sequence shown here is derived from an EMBL/GenBank/DDBJ whole genome shotgun (WGS) entry which is preliminary data.</text>
</comment>
<keyword evidence="1" id="KW-1133">Transmembrane helix</keyword>
<name>A0ABV9YJ64_9PSEU</name>
<organism evidence="2 3">
    <name type="scientific">Actinomycetospora atypica</name>
    <dbReference type="NCBI Taxonomy" id="1290095"/>
    <lineage>
        <taxon>Bacteria</taxon>
        <taxon>Bacillati</taxon>
        <taxon>Actinomycetota</taxon>
        <taxon>Actinomycetes</taxon>
        <taxon>Pseudonocardiales</taxon>
        <taxon>Pseudonocardiaceae</taxon>
        <taxon>Actinomycetospora</taxon>
    </lineage>
</organism>
<dbReference type="Proteomes" id="UP001595947">
    <property type="component" value="Unassembled WGS sequence"/>
</dbReference>
<proteinExistence type="predicted"/>
<feature type="transmembrane region" description="Helical" evidence="1">
    <location>
        <begin position="20"/>
        <end position="39"/>
    </location>
</feature>
<keyword evidence="1" id="KW-0812">Transmembrane</keyword>
<keyword evidence="3" id="KW-1185">Reference proteome</keyword>
<gene>
    <name evidence="2" type="ORF">ACFPBZ_05995</name>
</gene>
<evidence type="ECO:0000256" key="1">
    <source>
        <dbReference type="SAM" id="Phobius"/>
    </source>
</evidence>
<dbReference type="RefSeq" id="WP_378035102.1">
    <property type="nucleotide sequence ID" value="NZ_JBHSIV010000005.1"/>
</dbReference>